<proteinExistence type="predicted"/>
<organism evidence="1 2">
    <name type="scientific">Rubroshorea leprosula</name>
    <dbReference type="NCBI Taxonomy" id="152421"/>
    <lineage>
        <taxon>Eukaryota</taxon>
        <taxon>Viridiplantae</taxon>
        <taxon>Streptophyta</taxon>
        <taxon>Embryophyta</taxon>
        <taxon>Tracheophyta</taxon>
        <taxon>Spermatophyta</taxon>
        <taxon>Magnoliopsida</taxon>
        <taxon>eudicotyledons</taxon>
        <taxon>Gunneridae</taxon>
        <taxon>Pentapetalae</taxon>
        <taxon>rosids</taxon>
        <taxon>malvids</taxon>
        <taxon>Malvales</taxon>
        <taxon>Dipterocarpaceae</taxon>
        <taxon>Rubroshorea</taxon>
    </lineage>
</organism>
<dbReference type="EMBL" id="BPVZ01000012">
    <property type="protein sequence ID" value="GKU98061.1"/>
    <property type="molecule type" value="Genomic_DNA"/>
</dbReference>
<keyword evidence="2" id="KW-1185">Reference proteome</keyword>
<gene>
    <name evidence="1" type="ORF">SLEP1_g11113</name>
</gene>
<evidence type="ECO:0000313" key="1">
    <source>
        <dbReference type="EMBL" id="GKU98061.1"/>
    </source>
</evidence>
<accession>A0AAV5IK41</accession>
<dbReference type="Proteomes" id="UP001054252">
    <property type="component" value="Unassembled WGS sequence"/>
</dbReference>
<sequence length="38" mass="4247">MKQFLFSAHNLRGNQKNCNTACISSENISEHQGIVVLN</sequence>
<protein>
    <submittedName>
        <fullName evidence="1">Uncharacterized protein</fullName>
    </submittedName>
</protein>
<evidence type="ECO:0000313" key="2">
    <source>
        <dbReference type="Proteomes" id="UP001054252"/>
    </source>
</evidence>
<name>A0AAV5IK41_9ROSI</name>
<reference evidence="1 2" key="1">
    <citation type="journal article" date="2021" name="Commun. Biol.">
        <title>The genome of Shorea leprosula (Dipterocarpaceae) highlights the ecological relevance of drought in aseasonal tropical rainforests.</title>
        <authorList>
            <person name="Ng K.K.S."/>
            <person name="Kobayashi M.J."/>
            <person name="Fawcett J.A."/>
            <person name="Hatakeyama M."/>
            <person name="Paape T."/>
            <person name="Ng C.H."/>
            <person name="Ang C.C."/>
            <person name="Tnah L.H."/>
            <person name="Lee C.T."/>
            <person name="Nishiyama T."/>
            <person name="Sese J."/>
            <person name="O'Brien M.J."/>
            <person name="Copetti D."/>
            <person name="Mohd Noor M.I."/>
            <person name="Ong R.C."/>
            <person name="Putra M."/>
            <person name="Sireger I.Z."/>
            <person name="Indrioko S."/>
            <person name="Kosugi Y."/>
            <person name="Izuno A."/>
            <person name="Isagi Y."/>
            <person name="Lee S.L."/>
            <person name="Shimizu K.K."/>
        </authorList>
    </citation>
    <scope>NUCLEOTIDE SEQUENCE [LARGE SCALE GENOMIC DNA]</scope>
    <source>
        <strain evidence="1">214</strain>
    </source>
</reference>
<comment type="caution">
    <text evidence="1">The sequence shown here is derived from an EMBL/GenBank/DDBJ whole genome shotgun (WGS) entry which is preliminary data.</text>
</comment>
<dbReference type="AlphaFoldDB" id="A0AAV5IK41"/>